<feature type="transmembrane region" description="Helical" evidence="1">
    <location>
        <begin position="99"/>
        <end position="119"/>
    </location>
</feature>
<dbReference type="EMBL" id="JBHXCV010000007">
    <property type="protein sequence ID" value="MFD6794446.1"/>
    <property type="molecule type" value="Genomic_DNA"/>
</dbReference>
<organism evidence="2 3">
    <name type="scientific">Prauserella salsuginis</name>
    <dbReference type="NCBI Taxonomy" id="387889"/>
    <lineage>
        <taxon>Bacteria</taxon>
        <taxon>Bacillati</taxon>
        <taxon>Actinomycetota</taxon>
        <taxon>Actinomycetes</taxon>
        <taxon>Pseudonocardiales</taxon>
        <taxon>Pseudonocardiaceae</taxon>
        <taxon>Prauserella</taxon>
        <taxon>Prauserella salsuginis group</taxon>
    </lineage>
</organism>
<keyword evidence="3" id="KW-1185">Reference proteome</keyword>
<name>A0ABW6G5J6_9PSEU</name>
<reference evidence="2 3" key="1">
    <citation type="submission" date="2024-09" db="EMBL/GenBank/DDBJ databases">
        <title>The Natural Products Discovery Center: Release of the First 8490 Sequenced Strains for Exploring Actinobacteria Biosynthetic Diversity.</title>
        <authorList>
            <person name="Kalkreuter E."/>
            <person name="Kautsar S.A."/>
            <person name="Yang D."/>
            <person name="Bader C.D."/>
            <person name="Teijaro C.N."/>
            <person name="Fluegel L."/>
            <person name="Davis C.M."/>
            <person name="Simpson J.R."/>
            <person name="Lauterbach L."/>
            <person name="Steele A.D."/>
            <person name="Gui C."/>
            <person name="Meng S."/>
            <person name="Li G."/>
            <person name="Viehrig K."/>
            <person name="Ye F."/>
            <person name="Su P."/>
            <person name="Kiefer A.F."/>
            <person name="Nichols A."/>
            <person name="Cepeda A.J."/>
            <person name="Yan W."/>
            <person name="Fan B."/>
            <person name="Jiang Y."/>
            <person name="Adhikari A."/>
            <person name="Zheng C.-J."/>
            <person name="Schuster L."/>
            <person name="Cowan T.M."/>
            <person name="Smanski M.J."/>
            <person name="Chevrette M.G."/>
            <person name="De Carvalho L.P.S."/>
            <person name="Shen B."/>
        </authorList>
    </citation>
    <scope>NUCLEOTIDE SEQUENCE [LARGE SCALE GENOMIC DNA]</scope>
    <source>
        <strain evidence="2 3">NPDC060353</strain>
    </source>
</reference>
<dbReference type="Proteomes" id="UP001598673">
    <property type="component" value="Unassembled WGS sequence"/>
</dbReference>
<gene>
    <name evidence="2" type="ORF">ACFWGY_13985</name>
</gene>
<dbReference type="RefSeq" id="WP_372497684.1">
    <property type="nucleotide sequence ID" value="NZ_JANBBF010000008.1"/>
</dbReference>
<feature type="transmembrane region" description="Helical" evidence="1">
    <location>
        <begin position="38"/>
        <end position="58"/>
    </location>
</feature>
<evidence type="ECO:0000313" key="3">
    <source>
        <dbReference type="Proteomes" id="UP001598673"/>
    </source>
</evidence>
<keyword evidence="1" id="KW-0472">Membrane</keyword>
<comment type="caution">
    <text evidence="2">The sequence shown here is derived from an EMBL/GenBank/DDBJ whole genome shotgun (WGS) entry which is preliminary data.</text>
</comment>
<accession>A0ABW6G5J6</accession>
<protein>
    <recommendedName>
        <fullName evidence="4">Transmembrane protein</fullName>
    </recommendedName>
</protein>
<proteinExistence type="predicted"/>
<sequence length="160" mass="16987">MRTVTDDERDPAVEELGADVDATLSKAEKTIEPGRSGFTIAVVVFVALIAILLPWAGGEPGWRMFAGEGGAIPLLFVSTSALFAVLASAAALVTRRWWLSWICTVGCWVSSVDGLLAIWSQQSSPVSGHAGTGPGAGMIVMWICVVVLAVQWTRLAWSRS</sequence>
<keyword evidence="1" id="KW-0812">Transmembrane</keyword>
<keyword evidence="1" id="KW-1133">Transmembrane helix</keyword>
<feature type="transmembrane region" description="Helical" evidence="1">
    <location>
        <begin position="139"/>
        <end position="157"/>
    </location>
</feature>
<evidence type="ECO:0008006" key="4">
    <source>
        <dbReference type="Google" id="ProtNLM"/>
    </source>
</evidence>
<evidence type="ECO:0000313" key="2">
    <source>
        <dbReference type="EMBL" id="MFD6794446.1"/>
    </source>
</evidence>
<evidence type="ECO:0000256" key="1">
    <source>
        <dbReference type="SAM" id="Phobius"/>
    </source>
</evidence>
<feature type="transmembrane region" description="Helical" evidence="1">
    <location>
        <begin position="70"/>
        <end position="92"/>
    </location>
</feature>